<dbReference type="Gene3D" id="3.60.10.10">
    <property type="entry name" value="Endonuclease/exonuclease/phosphatase"/>
    <property type="match status" value="1"/>
</dbReference>
<reference evidence="1" key="1">
    <citation type="submission" date="2023-02" db="EMBL/GenBank/DDBJ databases">
        <title>Genome of toxic invasive species Heracleum sosnowskyi carries increased number of genes despite the absence of recent whole-genome duplications.</title>
        <authorList>
            <person name="Schelkunov M."/>
            <person name="Shtratnikova V."/>
            <person name="Makarenko M."/>
            <person name="Klepikova A."/>
            <person name="Omelchenko D."/>
            <person name="Novikova G."/>
            <person name="Obukhova E."/>
            <person name="Bogdanov V."/>
            <person name="Penin A."/>
            <person name="Logacheva M."/>
        </authorList>
    </citation>
    <scope>NUCLEOTIDE SEQUENCE</scope>
    <source>
        <strain evidence="1">Hsosn_3</strain>
        <tissue evidence="1">Leaf</tissue>
    </source>
</reference>
<evidence type="ECO:0000313" key="2">
    <source>
        <dbReference type="Proteomes" id="UP001237642"/>
    </source>
</evidence>
<organism evidence="1 2">
    <name type="scientific">Heracleum sosnowskyi</name>
    <dbReference type="NCBI Taxonomy" id="360622"/>
    <lineage>
        <taxon>Eukaryota</taxon>
        <taxon>Viridiplantae</taxon>
        <taxon>Streptophyta</taxon>
        <taxon>Embryophyta</taxon>
        <taxon>Tracheophyta</taxon>
        <taxon>Spermatophyta</taxon>
        <taxon>Magnoliopsida</taxon>
        <taxon>eudicotyledons</taxon>
        <taxon>Gunneridae</taxon>
        <taxon>Pentapetalae</taxon>
        <taxon>asterids</taxon>
        <taxon>campanulids</taxon>
        <taxon>Apiales</taxon>
        <taxon>Apiaceae</taxon>
        <taxon>Apioideae</taxon>
        <taxon>apioid superclade</taxon>
        <taxon>Tordylieae</taxon>
        <taxon>Tordyliinae</taxon>
        <taxon>Heracleum</taxon>
    </lineage>
</organism>
<dbReference type="EMBL" id="JAUIZM010000004">
    <property type="protein sequence ID" value="KAK1389926.1"/>
    <property type="molecule type" value="Genomic_DNA"/>
</dbReference>
<evidence type="ECO:0008006" key="3">
    <source>
        <dbReference type="Google" id="ProtNLM"/>
    </source>
</evidence>
<dbReference type="SUPFAM" id="SSF56219">
    <property type="entry name" value="DNase I-like"/>
    <property type="match status" value="1"/>
</dbReference>
<name>A0AAD8MYU0_9APIA</name>
<dbReference type="PANTHER" id="PTHR31635">
    <property type="entry name" value="REVERSE TRANSCRIPTASE DOMAIN-CONTAINING PROTEIN-RELATED"/>
    <property type="match status" value="1"/>
</dbReference>
<reference evidence="1" key="2">
    <citation type="submission" date="2023-05" db="EMBL/GenBank/DDBJ databases">
        <authorList>
            <person name="Schelkunov M.I."/>
        </authorList>
    </citation>
    <scope>NUCLEOTIDE SEQUENCE</scope>
    <source>
        <strain evidence="1">Hsosn_3</strain>
        <tissue evidence="1">Leaf</tissue>
    </source>
</reference>
<dbReference type="InterPro" id="IPR036691">
    <property type="entry name" value="Endo/exonu/phosph_ase_sf"/>
</dbReference>
<dbReference type="PANTHER" id="PTHR31635:SF196">
    <property type="entry name" value="REVERSE TRANSCRIPTASE DOMAIN-CONTAINING PROTEIN-RELATED"/>
    <property type="match status" value="1"/>
</dbReference>
<proteinExistence type="predicted"/>
<protein>
    <recommendedName>
        <fullName evidence="3">Reverse transcriptase zinc-binding domain-containing protein</fullName>
    </recommendedName>
</protein>
<keyword evidence="2" id="KW-1185">Reference proteome</keyword>
<evidence type="ECO:0000313" key="1">
    <source>
        <dbReference type="EMBL" id="KAK1389926.1"/>
    </source>
</evidence>
<dbReference type="Proteomes" id="UP001237642">
    <property type="component" value="Unassembled WGS sequence"/>
</dbReference>
<comment type="caution">
    <text evidence="1">The sequence shown here is derived from an EMBL/GenBank/DDBJ whole genome shotgun (WGS) entry which is preliminary data.</text>
</comment>
<sequence length="1442" mass="164957">MTSKSVKKGVSSDQIKEDELLLEFIGAHRDLVDKEVYDRLLKNEDGVIMDALNQIHWRSLRNREVKDGKGLPEQVGGKKSFAKIVKDLSKGEKAGQGGNIKDIILPRKRDRWNNRFGFVKTVSEQEAGFIISNLKQYKGLGRILKMSINEKRGKAMDLNFEGFQNKIDSMKSGVFDKRPVNPMIHARNVFEYMESETNGDIEASILTSIVGYTSMERSDDDVLDSMKTEGLKDVRILQVNNFTFYVNKVDNGVWQEEECEVLKKIFRKTRKFQEEDFVIPRVVEVKCCGIPMLAWVEENLKAYTKGTKGGFAFRVSGCRWIFCRGERIFPVDDRRIREEGSSSQSVSIEANGEVKVQDSVADNNKETTKIQKLGVNVSIGFEPGREDRLDLSIGETVVPESEVLKDSEAQNLGESENVNIGCWNYRDFSETVISASRPTEVNGGQVSLEDDTVQALEEENVFSQNSICDNMVKINMGVGRGRPRKKIIAGLGRNRKAAKIVDTALDMGLTIVGGREEGIKIIARRIEENQETKCSGWNSQAITNLCNKQDFEWAEVEARGLSGGLLCMWDKSLYSLIGVCKEENWLWCKLQSREDNELFSVINVYSAQDLESKRRLWLELAGIVVRHQNESLCIIGDFNSIRDEAERANCLYRRDDTIGFNHFIDNSNLLELNMGNSEFTWRKSDHRPLFLCQQIQNWGPVPFKIFNYWLKDGGLVADVESQICKDIQEGNLDVLSILRRARTKIKEWSKLGKNNIDIQIKEVESSLEQADNASNQNINKVVLNELLGELYEQKVDMLRQKARVNWQVKGDRNTKFFHQSIQKRRCRNLIRKIFWKQAWISSPTALKEAFFEYFSALFDGSREFIMFKLGSFQLGKITHQESQWLDREIKMEEVEGVLKHMSLEKAPGPDGFNLGSINQLWDSLKGKIMQCFEKFSSKGVFPKGLNSSFIALIPKVAQPKLVIDYRPISLINSIPKLFTRILAERLGGKWWFNWVANREFSWASLVRSKYNCSFSDDLGQARSNKHPSSMLSGIVSINTEDGFSNALNGSNFRWIVKDGTSVLFWEDNWLESGVLYLSFARLYQLSKLKNTTAWEVDEALRLNDIVDCIVFTRGTDQLIWLKSGKTYLSSDGRRLLSNGSHPGYRRLTNVVADMVCLFCNNGLEEIEHLLWSCGYSKKVWKEVLEWWGLSNKWNSAQRYNFWEWINWFDDRKMKEAWAIVIAPTLWSLWLNRNLKMFQSLHYKEEDVFFLIKLRAQKWCQAIESLQDDYVRLWPVHPMGAISGSVRADRRDVVDKDFNFIGYSDGSVKLENDGSFSAGIGGYLKGMEGNLVYIFSGPVETLSSMLAELYAVIHLVRAVSGRSYEELSSTRMVLKEGCYRGWVGMWLECIVVVKKGLEIWSFDRGLGPVEVHFIAELEGDFTGELVVGEVAEEVDGRLEEIVV</sequence>
<accession>A0AAD8MYU0</accession>
<gene>
    <name evidence="1" type="ORF">POM88_018104</name>
</gene>